<evidence type="ECO:0000313" key="2">
    <source>
        <dbReference type="Proteomes" id="UP000789920"/>
    </source>
</evidence>
<evidence type="ECO:0000313" key="1">
    <source>
        <dbReference type="EMBL" id="CAG8562443.1"/>
    </source>
</evidence>
<name>A0ACA9M0B7_9GLOM</name>
<protein>
    <submittedName>
        <fullName evidence="1">22830_t:CDS:1</fullName>
    </submittedName>
</protein>
<organism evidence="1 2">
    <name type="scientific">Racocetra persica</name>
    <dbReference type="NCBI Taxonomy" id="160502"/>
    <lineage>
        <taxon>Eukaryota</taxon>
        <taxon>Fungi</taxon>
        <taxon>Fungi incertae sedis</taxon>
        <taxon>Mucoromycota</taxon>
        <taxon>Glomeromycotina</taxon>
        <taxon>Glomeromycetes</taxon>
        <taxon>Diversisporales</taxon>
        <taxon>Gigasporaceae</taxon>
        <taxon>Racocetra</taxon>
    </lineage>
</organism>
<dbReference type="EMBL" id="CAJVQC010006071">
    <property type="protein sequence ID" value="CAG8562443.1"/>
    <property type="molecule type" value="Genomic_DNA"/>
</dbReference>
<reference evidence="1" key="1">
    <citation type="submission" date="2021-06" db="EMBL/GenBank/DDBJ databases">
        <authorList>
            <person name="Kallberg Y."/>
            <person name="Tangrot J."/>
            <person name="Rosling A."/>
        </authorList>
    </citation>
    <scope>NUCLEOTIDE SEQUENCE</scope>
    <source>
        <strain evidence="1">MA461A</strain>
    </source>
</reference>
<keyword evidence="2" id="KW-1185">Reference proteome</keyword>
<gene>
    <name evidence="1" type="ORF">RPERSI_LOCUS4422</name>
</gene>
<comment type="caution">
    <text evidence="1">The sequence shown here is derived from an EMBL/GenBank/DDBJ whole genome shotgun (WGS) entry which is preliminary data.</text>
</comment>
<sequence>MSKTSQPELRKYMEKRVFIQLNGSRKVTGTLRGFDPFMNLVLDETVEEVSATEKHNIGMVVIRGNSVVIMEALENVG</sequence>
<dbReference type="Proteomes" id="UP000789920">
    <property type="component" value="Unassembled WGS sequence"/>
</dbReference>
<proteinExistence type="predicted"/>
<accession>A0ACA9M0B7</accession>